<comment type="caution">
    <text evidence="3">The sequence shown here is derived from an EMBL/GenBank/DDBJ whole genome shotgun (WGS) entry which is preliminary data.</text>
</comment>
<dbReference type="PANTHER" id="PTHR10039:SF5">
    <property type="entry name" value="NACHT DOMAIN-CONTAINING PROTEIN"/>
    <property type="match status" value="1"/>
</dbReference>
<evidence type="ECO:0000259" key="2">
    <source>
        <dbReference type="Pfam" id="PF24883"/>
    </source>
</evidence>
<dbReference type="Proteomes" id="UP000829685">
    <property type="component" value="Unassembled WGS sequence"/>
</dbReference>
<sequence length="1148" mass="129835">MDRVVFRVRQLPPHVDRLDAVQLVSKALGVEPTAIRIFSLARSVDPWIPTKIATLMFDDASVATEILEGAKRPNINKRADEWNVKVDSLPHELIIDKHFRGLTPLHDPTSHVADCIAISGLASHPFGSWQPQGGSKTFMWIRDALPHSLPHVRPILYGYDTTLHGSSSFQSIFDIALGLINQLKAHGWSSPNCKPLAFLAHSLGGIVLKQAFIALANKIERDDPILRSSHLMALVEGQPNRALVADLSPDSLYLQQLDVQFNGISYLQEALLFWCYETQKSPTVVRDSNGKWSRTGPQEILVTPDSATHGLYTSDGKSQTIFPINENHSSMVKFSENDPNFLIVVQKLAQILSIEGLARTRSNEFSAPRPTLEVFNNKSDGPGHALISKTPSYDVILKSLQAPERDRRLEQIEEKYQNTFDWIYDRAEANFSHWLQTGSGLFWINGKPGSGKSTLMKFIFQDHRTSALLHSWNGSRMTRVAFFFHYRGTAMQKSFEGLLRSILSQLIRNCPNLCRFLQRLFDQDSLTPEDWTLQRLQRGFHDIIKQDEEPLHLCLFLDAIDEYDGRLEFICKFLIDLGSIRPTAKKQVKVCFSSRPWDIFMVTFRRCLGFSIQDFTQADIGDYCLGTIKEERLSAASLEELIPEIVMRSRGVFLWVRLVVKDLADATRTTQMSKSDCEALLNSYPTELELYYGEIVERIPHAHRWKAYSMLEVAVRSKESLRPVEFLCAVQCSECKTFQEGCSMLQKLMHSKAQDFALLVRQQSRIYCGGLIEVVGDSTDAYIQVLHQTVEDFVRDPKFKRSVLGDRAKITVENGNTFLAKGCFLSEAYQLRQFYTAEYTRPQSISSTQVETIWQSTARGTTQRPHGIYSRAAEQTSGRSIKTFLDSIPNGLLTLLCPISNTQTTPLAYAASTGLRLYIVESLARTPNLLRDSRESLLTYVINPQVSLKDEDFVQTARLLLDNGYTFHQDPDAFSTLVLKIFQGEDMDLLVNENEEMTVEDLHIGLAGFLLERGACVDTRVRMNDKGAQCTPLHISTLSLARLLLEKGAQVNALDSDKRTPLDYVCSRKVGWGPNLSGTGKYDWDERQMTFEELYDLTCLLATSGGKVKKTKVRSMKLRLDEYAMKGWATSNLRESLIPPRKSRCSVQ</sequence>
<protein>
    <recommendedName>
        <fullName evidence="2">Nephrocystin 3-like N-terminal domain-containing protein</fullName>
    </recommendedName>
</protein>
<dbReference type="Gene3D" id="1.25.40.20">
    <property type="entry name" value="Ankyrin repeat-containing domain"/>
    <property type="match status" value="1"/>
</dbReference>
<keyword evidence="1" id="KW-0677">Repeat</keyword>
<dbReference type="AlphaFoldDB" id="A0A9Q0AJR1"/>
<dbReference type="SUPFAM" id="SSF48403">
    <property type="entry name" value="Ankyrin repeat"/>
    <property type="match status" value="1"/>
</dbReference>
<keyword evidence="4" id="KW-1185">Reference proteome</keyword>
<reference evidence="3" key="1">
    <citation type="submission" date="2021-03" db="EMBL/GenBank/DDBJ databases">
        <title>Revisited historic fungal species revealed as producer of novel bioactive compounds through whole genome sequencing and comparative genomics.</title>
        <authorList>
            <person name="Vignolle G.A."/>
            <person name="Hochenegger N."/>
            <person name="Mach R.L."/>
            <person name="Mach-Aigner A.R."/>
            <person name="Javad Rahimi M."/>
            <person name="Salim K.A."/>
            <person name="Chan C.M."/>
            <person name="Lim L.B.L."/>
            <person name="Cai F."/>
            <person name="Druzhinina I.S."/>
            <person name="U'Ren J.M."/>
            <person name="Derntl C."/>
        </authorList>
    </citation>
    <scope>NUCLEOTIDE SEQUENCE</scope>
    <source>
        <strain evidence="3">TUCIM 5799</strain>
    </source>
</reference>
<dbReference type="PANTHER" id="PTHR10039">
    <property type="entry name" value="AMELOGENIN"/>
    <property type="match status" value="1"/>
</dbReference>
<gene>
    <name evidence="3" type="ORF">JX265_011299</name>
</gene>
<dbReference type="InterPro" id="IPR056884">
    <property type="entry name" value="NPHP3-like_N"/>
</dbReference>
<proteinExistence type="predicted"/>
<dbReference type="Pfam" id="PF24883">
    <property type="entry name" value="NPHP3_N"/>
    <property type="match status" value="1"/>
</dbReference>
<evidence type="ECO:0000313" key="4">
    <source>
        <dbReference type="Proteomes" id="UP000829685"/>
    </source>
</evidence>
<evidence type="ECO:0000256" key="1">
    <source>
        <dbReference type="ARBA" id="ARBA00022737"/>
    </source>
</evidence>
<dbReference type="Gene3D" id="3.40.50.300">
    <property type="entry name" value="P-loop containing nucleotide triphosphate hydrolases"/>
    <property type="match status" value="1"/>
</dbReference>
<evidence type="ECO:0000313" key="3">
    <source>
        <dbReference type="EMBL" id="KAI1857098.1"/>
    </source>
</evidence>
<dbReference type="EMBL" id="JAFIMR010000041">
    <property type="protein sequence ID" value="KAI1857098.1"/>
    <property type="molecule type" value="Genomic_DNA"/>
</dbReference>
<feature type="domain" description="Nephrocystin 3-like N-terminal" evidence="2">
    <location>
        <begin position="419"/>
        <end position="595"/>
    </location>
</feature>
<organism evidence="3 4">
    <name type="scientific">Neoarthrinium moseri</name>
    <dbReference type="NCBI Taxonomy" id="1658444"/>
    <lineage>
        <taxon>Eukaryota</taxon>
        <taxon>Fungi</taxon>
        <taxon>Dikarya</taxon>
        <taxon>Ascomycota</taxon>
        <taxon>Pezizomycotina</taxon>
        <taxon>Sordariomycetes</taxon>
        <taxon>Xylariomycetidae</taxon>
        <taxon>Amphisphaeriales</taxon>
        <taxon>Apiosporaceae</taxon>
        <taxon>Neoarthrinium</taxon>
    </lineage>
</organism>
<dbReference type="InterPro" id="IPR036770">
    <property type="entry name" value="Ankyrin_rpt-contain_sf"/>
</dbReference>
<dbReference type="SUPFAM" id="SSF52540">
    <property type="entry name" value="P-loop containing nucleoside triphosphate hydrolases"/>
    <property type="match status" value="1"/>
</dbReference>
<accession>A0A9Q0AJR1</accession>
<name>A0A9Q0AJR1_9PEZI</name>
<dbReference type="InterPro" id="IPR027417">
    <property type="entry name" value="P-loop_NTPase"/>
</dbReference>